<dbReference type="EMBL" id="WJXW01000001">
    <property type="protein sequence ID" value="KAF9741662.1"/>
    <property type="molecule type" value="Genomic_DNA"/>
</dbReference>
<dbReference type="OrthoDB" id="5355510at2759"/>
<evidence type="ECO:0000259" key="6">
    <source>
        <dbReference type="PROSITE" id="PS50103"/>
    </source>
</evidence>
<evidence type="ECO:0000256" key="3">
    <source>
        <dbReference type="ARBA" id="ARBA00022833"/>
    </source>
</evidence>
<feature type="region of interest" description="Disordered" evidence="5">
    <location>
        <begin position="167"/>
        <end position="187"/>
    </location>
</feature>
<evidence type="ECO:0000256" key="2">
    <source>
        <dbReference type="ARBA" id="ARBA00022771"/>
    </source>
</evidence>
<keyword evidence="3 4" id="KW-0862">Zinc</keyword>
<dbReference type="GO" id="GO:0008270">
    <property type="term" value="F:zinc ion binding"/>
    <property type="evidence" value="ECO:0007669"/>
    <property type="project" value="UniProtKB-KW"/>
</dbReference>
<feature type="compositionally biased region" description="Low complexity" evidence="5">
    <location>
        <begin position="425"/>
        <end position="443"/>
    </location>
</feature>
<evidence type="ECO:0000313" key="7">
    <source>
        <dbReference type="EMBL" id="KAF9741662.1"/>
    </source>
</evidence>
<feature type="zinc finger region" description="C3H1-type" evidence="4">
    <location>
        <begin position="259"/>
        <end position="287"/>
    </location>
</feature>
<organism evidence="7 8">
    <name type="scientific">Paraphaeosphaeria minitans</name>
    <dbReference type="NCBI Taxonomy" id="565426"/>
    <lineage>
        <taxon>Eukaryota</taxon>
        <taxon>Fungi</taxon>
        <taxon>Dikarya</taxon>
        <taxon>Ascomycota</taxon>
        <taxon>Pezizomycotina</taxon>
        <taxon>Dothideomycetes</taxon>
        <taxon>Pleosporomycetidae</taxon>
        <taxon>Pleosporales</taxon>
        <taxon>Massarineae</taxon>
        <taxon>Didymosphaeriaceae</taxon>
        <taxon>Paraphaeosphaeria</taxon>
    </lineage>
</organism>
<feature type="region of interest" description="Disordered" evidence="5">
    <location>
        <begin position="110"/>
        <end position="148"/>
    </location>
</feature>
<dbReference type="InterPro" id="IPR036855">
    <property type="entry name" value="Znf_CCCH_sf"/>
</dbReference>
<dbReference type="AlphaFoldDB" id="A0A9P6GTN8"/>
<name>A0A9P6GTN8_9PLEO</name>
<evidence type="ECO:0000256" key="4">
    <source>
        <dbReference type="PROSITE-ProRule" id="PRU00723"/>
    </source>
</evidence>
<comment type="caution">
    <text evidence="7">The sequence shown here is derived from an EMBL/GenBank/DDBJ whole genome shotgun (WGS) entry which is preliminary data.</text>
</comment>
<protein>
    <recommendedName>
        <fullName evidence="6">C3H1-type domain-containing protein</fullName>
    </recommendedName>
</protein>
<accession>A0A9P6GTN8</accession>
<keyword evidence="2 4" id="KW-0863">Zinc-finger</keyword>
<evidence type="ECO:0000313" key="8">
    <source>
        <dbReference type="Proteomes" id="UP000756921"/>
    </source>
</evidence>
<keyword evidence="1 4" id="KW-0479">Metal-binding</keyword>
<dbReference type="InterPro" id="IPR000571">
    <property type="entry name" value="Znf_CCCH"/>
</dbReference>
<dbReference type="SUPFAM" id="SSF90229">
    <property type="entry name" value="CCCH zinc finger"/>
    <property type="match status" value="1"/>
</dbReference>
<dbReference type="PROSITE" id="PS50103">
    <property type="entry name" value="ZF_C3H1"/>
    <property type="match status" value="1"/>
</dbReference>
<feature type="region of interest" description="Disordered" evidence="5">
    <location>
        <begin position="400"/>
        <end position="459"/>
    </location>
</feature>
<reference evidence="7" key="1">
    <citation type="journal article" date="2020" name="Mol. Plant Microbe Interact.">
        <title>Genome Sequence of the Biocontrol Agent Coniothyrium minitans strain Conio (IMI 134523).</title>
        <authorList>
            <person name="Patel D."/>
            <person name="Shittu T.A."/>
            <person name="Baroncelli R."/>
            <person name="Muthumeenakshi S."/>
            <person name="Osborne T.H."/>
            <person name="Janganan T.K."/>
            <person name="Sreenivasaprasad S."/>
        </authorList>
    </citation>
    <scope>NUCLEOTIDE SEQUENCE</scope>
    <source>
        <strain evidence="7">Conio</strain>
    </source>
</reference>
<evidence type="ECO:0000256" key="1">
    <source>
        <dbReference type="ARBA" id="ARBA00022723"/>
    </source>
</evidence>
<keyword evidence="8" id="KW-1185">Reference proteome</keyword>
<dbReference type="Proteomes" id="UP000756921">
    <property type="component" value="Unassembled WGS sequence"/>
</dbReference>
<evidence type="ECO:0000256" key="5">
    <source>
        <dbReference type="SAM" id="MobiDB-lite"/>
    </source>
</evidence>
<feature type="domain" description="C3H1-type" evidence="6">
    <location>
        <begin position="259"/>
        <end position="287"/>
    </location>
</feature>
<proteinExistence type="predicted"/>
<sequence length="521" mass="58045">MAVQPQAIPSPPALPEKVRYYIERNPGNILIPLIPIDQLPFRILGVPSQLRKQQISEENWQRVSGVMETATLLPVELLLPQGTLTMNPTSPTYRAPDYNVNKHRAVQQLGKDSVPDSCPASDHATASVEQPESKCQRHSTRKDEGADAQLTHVSLGTEPSWIAQRRCATTTGSHGDKPRETMPHTSTNKYGIPLPNAPLPDTNDNVAAKDVSNGIVSEAPPETHRPLYPKTDQGQFANDNNGDRLWHPGPRVSPMRPNYPPKTHCSHWIQYGECAYGVRCLYKHEMPTLDVLKKVTGFTRIPQWYKEQTAIQSRGPTWVERNMLAKKQNAGHGYGMDMPGPREFPDPSTLKSMRHDRNEIEKQNVPANRVFQNLVDLDPPAPLVDLVDTDEPASVVAQVLTPATTPTEKKNKKKSVAPTVLRRNSQVSLSSGTRSGSQTSTQRSKPKPSFNKTNPNSALLPKWGLAASRYAPEREHVALESCRTNEEVHWRRHNKSSNREEGHLTENAQTCQRAAVETSLL</sequence>
<feature type="compositionally biased region" description="Basic and acidic residues" evidence="5">
    <location>
        <begin position="131"/>
        <end position="145"/>
    </location>
</feature>
<gene>
    <name evidence="7" type="ORF">PMIN01_01201</name>
</gene>